<proteinExistence type="predicted"/>
<feature type="transmembrane region" description="Helical" evidence="2">
    <location>
        <begin position="233"/>
        <end position="258"/>
    </location>
</feature>
<organism evidence="5 6">
    <name type="scientific">Actinomycetospora aeridis</name>
    <dbReference type="NCBI Taxonomy" id="3129231"/>
    <lineage>
        <taxon>Bacteria</taxon>
        <taxon>Bacillati</taxon>
        <taxon>Actinomycetota</taxon>
        <taxon>Actinomycetes</taxon>
        <taxon>Pseudonocardiales</taxon>
        <taxon>Pseudonocardiaceae</taxon>
        <taxon>Actinomycetospora</taxon>
    </lineage>
</organism>
<evidence type="ECO:0000256" key="1">
    <source>
        <dbReference type="SAM" id="MobiDB-lite"/>
    </source>
</evidence>
<feature type="transmembrane region" description="Helical" evidence="2">
    <location>
        <begin position="329"/>
        <end position="351"/>
    </location>
</feature>
<feature type="transmembrane region" description="Helical" evidence="2">
    <location>
        <begin position="265"/>
        <end position="285"/>
    </location>
</feature>
<feature type="domain" description="SGNH" evidence="4">
    <location>
        <begin position="493"/>
        <end position="727"/>
    </location>
</feature>
<dbReference type="EMBL" id="JBBEGL010000004">
    <property type="protein sequence ID" value="MEJ2887934.1"/>
    <property type="molecule type" value="Genomic_DNA"/>
</dbReference>
<dbReference type="PANTHER" id="PTHR23028">
    <property type="entry name" value="ACETYLTRANSFERASE"/>
    <property type="match status" value="1"/>
</dbReference>
<feature type="region of interest" description="Disordered" evidence="1">
    <location>
        <begin position="449"/>
        <end position="476"/>
    </location>
</feature>
<keyword evidence="5" id="KW-0012">Acyltransferase</keyword>
<reference evidence="5 6" key="1">
    <citation type="submission" date="2024-03" db="EMBL/GenBank/DDBJ databases">
        <title>Actinomycetospora sp. OC33-EN06, a novel actinomycete isolated from wild orchid (Aerides multiflora).</title>
        <authorList>
            <person name="Suriyachadkun C."/>
        </authorList>
    </citation>
    <scope>NUCLEOTIDE SEQUENCE [LARGE SCALE GENOMIC DNA]</scope>
    <source>
        <strain evidence="5 6">OC33-EN06</strain>
    </source>
</reference>
<dbReference type="Pfam" id="PF19040">
    <property type="entry name" value="SGNH"/>
    <property type="match status" value="1"/>
</dbReference>
<dbReference type="InterPro" id="IPR050879">
    <property type="entry name" value="Acyltransferase_3"/>
</dbReference>
<dbReference type="InterPro" id="IPR043968">
    <property type="entry name" value="SGNH"/>
</dbReference>
<evidence type="ECO:0000256" key="2">
    <source>
        <dbReference type="SAM" id="Phobius"/>
    </source>
</evidence>
<dbReference type="PANTHER" id="PTHR23028:SF53">
    <property type="entry name" value="ACYL_TRANSF_3 DOMAIN-CONTAINING PROTEIN"/>
    <property type="match status" value="1"/>
</dbReference>
<feature type="transmembrane region" description="Helical" evidence="2">
    <location>
        <begin position="396"/>
        <end position="418"/>
    </location>
</feature>
<sequence>MTAVRDREAPPAGGALSALAHPISYRGDIEGLRAVAVLLVLVDHAGLPLTGGFIGVDVFFVISGYLITSLLLAELVEKRGISLRSFYARRARRLLPAAATVLLVTALLTVLLIPRTRWLDIAYDIGASAIYVENWRLAELAVDYQAQDSTASPLQHFWSLAVEEQFYIVWPLLLVAVAALLRTRWLGYVPRTTLAAAPGGVQRRVLVALAVAIGVVGVPSLAWSVWFTADNPFAAYFVTTTRLWELAVGGATALLAGVVARRSPATMAVVGWAGLGAIAVSAVLYTSSTPFPGVAALVPVLGTAAVLAAGASAAAPGPRRVLDVGPMRWVGTLSYSLYLWHWPLIIVAAAVVGERTVLLGTVAVVLSFVPAYLSYRYVEDPIRRSRPLRRDPEKSLAVGLTATAAAMMAAVAMIVGVGTTPTTASAVPLTLDAAGDVDRDQPRIGALVLADDPRDDPAGAPTDTVPSITPDPVGAKNDIGPGWCSTAILETEVRTCALGDTSSPTEVALIGDSHAQQWTTPLSTIARQRHWRLTGYTKSGCPFVSQDVAISSDAAGGTTPGGRTYRECAVWRDQVVQRLTTGPNPPKMIIVSSGEHFPMVGGEIVRGARATDLLVRGFREAWAPFQARGTRVVVIGDTPAPDLEVPDCVAENRDRLTECTFSRAEANTVDGAAIVEAGRAQRDVTVIDMSDALCPTERCAPVIGGVLVWRDISHMSASYAATLAPRLNRLLPPLP</sequence>
<feature type="transmembrane region" description="Helical" evidence="2">
    <location>
        <begin position="167"/>
        <end position="185"/>
    </location>
</feature>
<keyword evidence="6" id="KW-1185">Reference proteome</keyword>
<accession>A0ABU8N926</accession>
<evidence type="ECO:0000259" key="4">
    <source>
        <dbReference type="Pfam" id="PF19040"/>
    </source>
</evidence>
<comment type="caution">
    <text evidence="5">The sequence shown here is derived from an EMBL/GenBank/DDBJ whole genome shotgun (WGS) entry which is preliminary data.</text>
</comment>
<keyword evidence="5" id="KW-0808">Transferase</keyword>
<evidence type="ECO:0000313" key="5">
    <source>
        <dbReference type="EMBL" id="MEJ2887934.1"/>
    </source>
</evidence>
<evidence type="ECO:0000313" key="6">
    <source>
        <dbReference type="Proteomes" id="UP001370100"/>
    </source>
</evidence>
<dbReference type="Pfam" id="PF01757">
    <property type="entry name" value="Acyl_transf_3"/>
    <property type="match status" value="1"/>
</dbReference>
<feature type="domain" description="Acyltransferase 3" evidence="3">
    <location>
        <begin position="28"/>
        <end position="375"/>
    </location>
</feature>
<dbReference type="EC" id="2.3.1.-" evidence="5"/>
<keyword evidence="2" id="KW-0472">Membrane</keyword>
<protein>
    <submittedName>
        <fullName evidence="5">Acyltransferase family protein</fullName>
        <ecNumber evidence="5">2.3.1.-</ecNumber>
    </submittedName>
</protein>
<feature type="transmembrane region" description="Helical" evidence="2">
    <location>
        <begin position="291"/>
        <end position="317"/>
    </location>
</feature>
<keyword evidence="2" id="KW-0812">Transmembrane</keyword>
<evidence type="ECO:0000259" key="3">
    <source>
        <dbReference type="Pfam" id="PF01757"/>
    </source>
</evidence>
<dbReference type="RefSeq" id="WP_337714424.1">
    <property type="nucleotide sequence ID" value="NZ_JBBEGL010000004.1"/>
</dbReference>
<dbReference type="Proteomes" id="UP001370100">
    <property type="component" value="Unassembled WGS sequence"/>
</dbReference>
<feature type="transmembrane region" description="Helical" evidence="2">
    <location>
        <begin position="49"/>
        <end position="73"/>
    </location>
</feature>
<name>A0ABU8N926_9PSEU</name>
<dbReference type="GO" id="GO:0016746">
    <property type="term" value="F:acyltransferase activity"/>
    <property type="evidence" value="ECO:0007669"/>
    <property type="project" value="UniProtKB-KW"/>
</dbReference>
<keyword evidence="2" id="KW-1133">Transmembrane helix</keyword>
<feature type="transmembrane region" description="Helical" evidence="2">
    <location>
        <begin position="357"/>
        <end position="375"/>
    </location>
</feature>
<dbReference type="InterPro" id="IPR002656">
    <property type="entry name" value="Acyl_transf_3_dom"/>
</dbReference>
<gene>
    <name evidence="5" type="ORF">WCD41_15850</name>
</gene>
<feature type="transmembrane region" description="Helical" evidence="2">
    <location>
        <begin position="205"/>
        <end position="227"/>
    </location>
</feature>
<feature type="transmembrane region" description="Helical" evidence="2">
    <location>
        <begin position="94"/>
        <end position="113"/>
    </location>
</feature>